<dbReference type="InterPro" id="IPR031704">
    <property type="entry name" value="Glyco_hydro_36_N"/>
</dbReference>
<dbReference type="Pfam" id="PF02065">
    <property type="entry name" value="Melibiase"/>
    <property type="match status" value="1"/>
</dbReference>
<dbReference type="PANTHER" id="PTHR43053:SF3">
    <property type="entry name" value="ALPHA-GALACTOSIDASE C-RELATED"/>
    <property type="match status" value="1"/>
</dbReference>
<accession>A0A1Y4L857</accession>
<dbReference type="Gene3D" id="2.60.40.1180">
    <property type="entry name" value="Golgi alpha-mannosidase II"/>
    <property type="match status" value="1"/>
</dbReference>
<evidence type="ECO:0000313" key="10">
    <source>
        <dbReference type="Proteomes" id="UP000195897"/>
    </source>
</evidence>
<name>A0A1Y4L857_9FIRM</name>
<dbReference type="PROSITE" id="PS00512">
    <property type="entry name" value="ALPHA_GALACTOSIDASE"/>
    <property type="match status" value="1"/>
</dbReference>
<feature type="active site" description="Proton donor" evidence="6">
    <location>
        <position position="547"/>
    </location>
</feature>
<reference evidence="10" key="1">
    <citation type="submission" date="2017-04" db="EMBL/GenBank/DDBJ databases">
        <title>Function of individual gut microbiota members based on whole genome sequencing of pure cultures obtained from chicken caecum.</title>
        <authorList>
            <person name="Medvecky M."/>
            <person name="Cejkova D."/>
            <person name="Polansky O."/>
            <person name="Karasova D."/>
            <person name="Kubasova T."/>
            <person name="Cizek A."/>
            <person name="Rychlik I."/>
        </authorList>
    </citation>
    <scope>NUCLEOTIDE SEQUENCE [LARGE SCALE GENOMIC DNA]</scope>
    <source>
        <strain evidence="10">An180</strain>
    </source>
</reference>
<dbReference type="InterPro" id="IPR000111">
    <property type="entry name" value="Glyco_hydro_27/36_CS"/>
</dbReference>
<evidence type="ECO:0000313" key="9">
    <source>
        <dbReference type="EMBL" id="OUP52913.1"/>
    </source>
</evidence>
<dbReference type="Gene3D" id="3.20.20.70">
    <property type="entry name" value="Aldolase class I"/>
    <property type="match status" value="1"/>
</dbReference>
<dbReference type="InterPro" id="IPR013785">
    <property type="entry name" value="Aldolase_TIM"/>
</dbReference>
<dbReference type="EC" id="3.2.1.22" evidence="2 5"/>
<protein>
    <recommendedName>
        <fullName evidence="2 5">Alpha-galactosidase</fullName>
        <ecNumber evidence="2 5">3.2.1.22</ecNumber>
    </recommendedName>
</protein>
<dbReference type="SUPFAM" id="SSF51445">
    <property type="entry name" value="(Trans)glycosidases"/>
    <property type="match status" value="1"/>
</dbReference>
<evidence type="ECO:0000256" key="6">
    <source>
        <dbReference type="PIRSR" id="PIRSR005536-1"/>
    </source>
</evidence>
<comment type="similarity">
    <text evidence="5">Belongs to the glycosyl hydrolase.</text>
</comment>
<proteinExistence type="inferred from homology"/>
<dbReference type="GO" id="GO:0004557">
    <property type="term" value="F:alpha-galactosidase activity"/>
    <property type="evidence" value="ECO:0007669"/>
    <property type="project" value="UniProtKB-UniRule"/>
</dbReference>
<dbReference type="InterPro" id="IPR013780">
    <property type="entry name" value="Glyco_hydro_b"/>
</dbReference>
<evidence type="ECO:0000256" key="5">
    <source>
        <dbReference type="PIRNR" id="PIRNR005536"/>
    </source>
</evidence>
<comment type="caution">
    <text evidence="9">The sequence shown here is derived from an EMBL/GenBank/DDBJ whole genome shotgun (WGS) entry which is preliminary data.</text>
</comment>
<dbReference type="RefSeq" id="WP_087372186.1">
    <property type="nucleotide sequence ID" value="NZ_NFKK01000006.1"/>
</dbReference>
<evidence type="ECO:0000259" key="8">
    <source>
        <dbReference type="Pfam" id="PF16875"/>
    </source>
</evidence>
<organism evidence="9 10">
    <name type="scientific">Butyricicoccus pullicaecorum</name>
    <dbReference type="NCBI Taxonomy" id="501571"/>
    <lineage>
        <taxon>Bacteria</taxon>
        <taxon>Bacillati</taxon>
        <taxon>Bacillota</taxon>
        <taxon>Clostridia</taxon>
        <taxon>Eubacteriales</taxon>
        <taxon>Butyricicoccaceae</taxon>
        <taxon>Butyricicoccus</taxon>
    </lineage>
</organism>
<sequence>MSITFHSDGSIVHLTNGTISYVIELLDHTYLLHRYFGQAIRAWHGTGVTIPSKRSYTTEYADGTQNLYFDALPFEYPTPGRGDYRLPALTAEGPSGAAVVDLKFCSWQVLPQKPCIPGLPMTFSAPDESETLEIVCSDPVAGIKVYLYYTIFHDLNIITRHQRIENTGKTAIRLRSVQSLSLELPARDYELLTLYGCHAKEANQSRPLLHQGVQRIGSCYGSSSPRHQPFFALLQPGTTEQTGEVYGFQLTYSGNFSAAVEKDTFGQVRAQIGLNPDTFTWTLEPGEAFDTPEAVLNYSANGLNGMRQGFHKLIRNHIMPPRWRDAQRPVLLNSWEAMYYDVSLDKIETQAQLAKELGIELFVLDDGWFRAGNDSRSSMGDWTCNQNKLPGGIDRVASIVHAKGLKFGLWFEPEAVSPNSQLYRTHPDWIVHVPGYAPVEGRHEYLLDLGHAEVRKYLLDMLHGYLAGGQIDYIKWDMNRPLTDVASSALPPERQGEAAHRYILGLYAVLDEITRCYPDVLFEGCSSGGARFDAGMLHYFPQNWTSDNTDACDRVTIQSGFDLLYPQSTMGAHVSITPNHQTGRSTTLDTRYQVCRLYNLGYELDLTLCTPEERDEIARQIAAYKAQRSWLMAGTLFHSQSSDQNCTAWSVVSPDQTQCMMIVFQKLYNPLSSCARFALCGLDPASDYRDTATGKVYGGDELMQIGLTVPLVKHDFTTFCFHLVKI</sequence>
<evidence type="ECO:0000256" key="3">
    <source>
        <dbReference type="ARBA" id="ARBA00022801"/>
    </source>
</evidence>
<dbReference type="CDD" id="cd14791">
    <property type="entry name" value="GH36"/>
    <property type="match status" value="1"/>
</dbReference>
<dbReference type="Pfam" id="PF16874">
    <property type="entry name" value="Glyco_hydro_36C"/>
    <property type="match status" value="1"/>
</dbReference>
<dbReference type="InterPro" id="IPR050985">
    <property type="entry name" value="Alpha-glycosidase_related"/>
</dbReference>
<dbReference type="PIRSF" id="PIRSF005536">
    <property type="entry name" value="Agal"/>
    <property type="match status" value="1"/>
</dbReference>
<dbReference type="FunFam" id="3.20.20.70:FF:000118">
    <property type="entry name" value="Alpha-galactosidase"/>
    <property type="match status" value="1"/>
</dbReference>
<keyword evidence="4 5" id="KW-0326">Glycosidase</keyword>
<dbReference type="Proteomes" id="UP000195897">
    <property type="component" value="Unassembled WGS sequence"/>
</dbReference>
<dbReference type="PANTHER" id="PTHR43053">
    <property type="entry name" value="GLYCOSIDASE FAMILY 31"/>
    <property type="match status" value="1"/>
</dbReference>
<keyword evidence="3 5" id="KW-0378">Hydrolase</keyword>
<feature type="domain" description="Glycosyl hydrolase family 36 N-terminal" evidence="8">
    <location>
        <begin position="30"/>
        <end position="284"/>
    </location>
</feature>
<evidence type="ECO:0000259" key="7">
    <source>
        <dbReference type="Pfam" id="PF16874"/>
    </source>
</evidence>
<dbReference type="InterPro" id="IPR038417">
    <property type="entry name" value="Alpga-gal_N_sf"/>
</dbReference>
<dbReference type="Gene3D" id="2.70.98.60">
    <property type="entry name" value="alpha-galactosidase from lactobacil brevis"/>
    <property type="match status" value="1"/>
</dbReference>
<gene>
    <name evidence="9" type="ORF">B5F17_06665</name>
</gene>
<dbReference type="Pfam" id="PF16875">
    <property type="entry name" value="Glyco_hydro_36N"/>
    <property type="match status" value="1"/>
</dbReference>
<evidence type="ECO:0000256" key="1">
    <source>
        <dbReference type="ARBA" id="ARBA00001255"/>
    </source>
</evidence>
<dbReference type="InterPro" id="IPR002252">
    <property type="entry name" value="Glyco_hydro_36"/>
</dbReference>
<dbReference type="PRINTS" id="PR00743">
    <property type="entry name" value="GLHYDRLASE36"/>
</dbReference>
<feature type="active site" description="Nucleophile" evidence="6">
    <location>
        <position position="477"/>
    </location>
</feature>
<evidence type="ECO:0000256" key="2">
    <source>
        <dbReference type="ARBA" id="ARBA00012755"/>
    </source>
</evidence>
<dbReference type="GO" id="GO:0016052">
    <property type="term" value="P:carbohydrate catabolic process"/>
    <property type="evidence" value="ECO:0007669"/>
    <property type="project" value="InterPro"/>
</dbReference>
<comment type="catalytic activity">
    <reaction evidence="1 5">
        <text>Hydrolysis of terminal, non-reducing alpha-D-galactose residues in alpha-D-galactosides, including galactose oligosaccharides, galactomannans and galactolipids.</text>
        <dbReference type="EC" id="3.2.1.22"/>
    </reaction>
</comment>
<evidence type="ECO:0000256" key="4">
    <source>
        <dbReference type="ARBA" id="ARBA00023295"/>
    </source>
</evidence>
<dbReference type="AlphaFoldDB" id="A0A1Y4L857"/>
<feature type="domain" description="Glycosyl hydrolase family 36 C-terminal" evidence="7">
    <location>
        <begin position="647"/>
        <end position="723"/>
    </location>
</feature>
<dbReference type="InterPro" id="IPR017853">
    <property type="entry name" value="GH"/>
</dbReference>
<dbReference type="EMBL" id="NFKK01000006">
    <property type="protein sequence ID" value="OUP52913.1"/>
    <property type="molecule type" value="Genomic_DNA"/>
</dbReference>
<dbReference type="InterPro" id="IPR031705">
    <property type="entry name" value="Glyco_hydro_36_C"/>
</dbReference>